<dbReference type="PRINTS" id="PR00411">
    <property type="entry name" value="PNDRDTASEI"/>
</dbReference>
<name>A0ABP6ZLJ6_9ACTN</name>
<dbReference type="InterPro" id="IPR013708">
    <property type="entry name" value="Shikimate_DH-bd_N"/>
</dbReference>
<evidence type="ECO:0000313" key="5">
    <source>
        <dbReference type="EMBL" id="GAA3613695.1"/>
    </source>
</evidence>
<feature type="region of interest" description="Disordered" evidence="3">
    <location>
        <begin position="194"/>
        <end position="233"/>
    </location>
</feature>
<dbReference type="InterPro" id="IPR022893">
    <property type="entry name" value="Shikimate_DH_fam"/>
</dbReference>
<dbReference type="SUPFAM" id="SSF53223">
    <property type="entry name" value="Aminoacid dehydrogenase-like, N-terminal domain"/>
    <property type="match status" value="1"/>
</dbReference>
<evidence type="ECO:0000256" key="1">
    <source>
        <dbReference type="ARBA" id="ARBA00004871"/>
    </source>
</evidence>
<dbReference type="Proteomes" id="UP001500630">
    <property type="component" value="Unassembled WGS sequence"/>
</dbReference>
<dbReference type="Gene3D" id="3.40.50.10860">
    <property type="entry name" value="Leucine Dehydrogenase, chain A, domain 1"/>
    <property type="match status" value="1"/>
</dbReference>
<organism evidence="5 6">
    <name type="scientific">Nonomuraea rosea</name>
    <dbReference type="NCBI Taxonomy" id="638574"/>
    <lineage>
        <taxon>Bacteria</taxon>
        <taxon>Bacillati</taxon>
        <taxon>Actinomycetota</taxon>
        <taxon>Actinomycetes</taxon>
        <taxon>Streptosporangiales</taxon>
        <taxon>Streptosporangiaceae</taxon>
        <taxon>Nonomuraea</taxon>
    </lineage>
</organism>
<comment type="pathway">
    <text evidence="1">Metabolic intermediate biosynthesis; chorismate biosynthesis; chorismate from D-erythrose 4-phosphate and phosphoenolpyruvate: step 4/7.</text>
</comment>
<keyword evidence="2" id="KW-0028">Amino-acid biosynthesis</keyword>
<dbReference type="InterPro" id="IPR013785">
    <property type="entry name" value="Aldolase_TIM"/>
</dbReference>
<dbReference type="RefSeq" id="WP_345576569.1">
    <property type="nucleotide sequence ID" value="NZ_BAABDQ010000050.1"/>
</dbReference>
<dbReference type="InterPro" id="IPR001381">
    <property type="entry name" value="DHquinase_I"/>
</dbReference>
<feature type="domain" description="Shikimate dehydrogenase substrate binding N-terminal" evidence="4">
    <location>
        <begin position="254"/>
        <end position="337"/>
    </location>
</feature>
<dbReference type="InterPro" id="IPR036291">
    <property type="entry name" value="NAD(P)-bd_dom_sf"/>
</dbReference>
<dbReference type="PANTHER" id="PTHR21089:SF1">
    <property type="entry name" value="BIFUNCTIONAL 3-DEHYDROQUINATE DEHYDRATASE_SHIKIMATE DEHYDROGENASE, CHLOROPLASTIC"/>
    <property type="match status" value="1"/>
</dbReference>
<keyword evidence="2" id="KW-0057">Aromatic amino acid biosynthesis</keyword>
<feature type="compositionally biased region" description="Basic and acidic residues" evidence="3">
    <location>
        <begin position="202"/>
        <end position="221"/>
    </location>
</feature>
<keyword evidence="6" id="KW-1185">Reference proteome</keyword>
<protein>
    <recommendedName>
        <fullName evidence="4">Shikimate dehydrogenase substrate binding N-terminal domain-containing protein</fullName>
    </recommendedName>
</protein>
<dbReference type="InterPro" id="IPR046346">
    <property type="entry name" value="Aminoacid_DH-like_N_sf"/>
</dbReference>
<dbReference type="PANTHER" id="PTHR21089">
    <property type="entry name" value="SHIKIMATE DEHYDROGENASE"/>
    <property type="match status" value="1"/>
</dbReference>
<dbReference type="EMBL" id="BAABDQ010000050">
    <property type="protein sequence ID" value="GAA3613695.1"/>
    <property type="molecule type" value="Genomic_DNA"/>
</dbReference>
<reference evidence="6" key="1">
    <citation type="journal article" date="2019" name="Int. J. Syst. Evol. Microbiol.">
        <title>The Global Catalogue of Microorganisms (GCM) 10K type strain sequencing project: providing services to taxonomists for standard genome sequencing and annotation.</title>
        <authorList>
            <consortium name="The Broad Institute Genomics Platform"/>
            <consortium name="The Broad Institute Genome Sequencing Center for Infectious Disease"/>
            <person name="Wu L."/>
            <person name="Ma J."/>
        </authorList>
    </citation>
    <scope>NUCLEOTIDE SEQUENCE [LARGE SCALE GENOMIC DNA]</scope>
    <source>
        <strain evidence="6">JCM 17326</strain>
    </source>
</reference>
<evidence type="ECO:0000259" key="4">
    <source>
        <dbReference type="Pfam" id="PF08501"/>
    </source>
</evidence>
<dbReference type="Pfam" id="PF08501">
    <property type="entry name" value="Shikimate_dh_N"/>
    <property type="match status" value="1"/>
</dbReference>
<dbReference type="SUPFAM" id="SSF51735">
    <property type="entry name" value="NAD(P)-binding Rossmann-fold domains"/>
    <property type="match status" value="1"/>
</dbReference>
<dbReference type="SUPFAM" id="SSF51569">
    <property type="entry name" value="Aldolase"/>
    <property type="match status" value="1"/>
</dbReference>
<dbReference type="Pfam" id="PF01487">
    <property type="entry name" value="DHquinase_I"/>
    <property type="match status" value="1"/>
</dbReference>
<sequence>MGLLTAGTVSVVATLSGPSAVPSGFGRAVRCLEVRADLAGDLDPAPLREDFPGPLLYTLRSVAEGGRCADPPDLRRARLLAAADRYDLIDLEADRDLDLRHRIPPERRVISWHGPAIGLTGLRRRFQALSAVPAGCYRLGARADSPAAAVVPLLLLKSLGRADVTAYATGPAGMWTRMVAARFGAPVIFGRLDDAPTATPGQRDDQRDGQRDSRPSDRPGDRSSGPIDDQPPLDRLLADYPPQLLTGAQRLYAIIGAETTRSLAPLVYNTAYHRLGLPALYVPISTTDLPRALAELVPGLDRLGLPLAGATVVAPHKDAAFALASRASRLARRAAAASLLIRTRQGWRADTEAAGVVATLAGRTVTVAGRRVAVVGCGGAGRAAAAGLAQAGAEVTLVNRGTAGGLRAARLLGLPFVPLCDFDPRPYAVLVHATPVTDAVPFPVGGLAPGTVVFDLNYRAEDTPLVAAGRAAGHVTIDGRQLLLVELARQFRLMTGRRMPAADVRAALGLPVPQGERS</sequence>
<gene>
    <name evidence="5" type="ORF">GCM10022419_118500</name>
</gene>
<evidence type="ECO:0000256" key="2">
    <source>
        <dbReference type="ARBA" id="ARBA00023141"/>
    </source>
</evidence>
<dbReference type="Gene3D" id="3.40.50.720">
    <property type="entry name" value="NAD(P)-binding Rossmann-like Domain"/>
    <property type="match status" value="1"/>
</dbReference>
<evidence type="ECO:0000313" key="6">
    <source>
        <dbReference type="Proteomes" id="UP001500630"/>
    </source>
</evidence>
<dbReference type="Gene3D" id="3.20.20.70">
    <property type="entry name" value="Aldolase class I"/>
    <property type="match status" value="1"/>
</dbReference>
<evidence type="ECO:0000256" key="3">
    <source>
        <dbReference type="SAM" id="MobiDB-lite"/>
    </source>
</evidence>
<comment type="caution">
    <text evidence="5">The sequence shown here is derived from an EMBL/GenBank/DDBJ whole genome shotgun (WGS) entry which is preliminary data.</text>
</comment>
<accession>A0ABP6ZLJ6</accession>
<proteinExistence type="predicted"/>